<organism evidence="2 3">
    <name type="scientific">Streptosporangium subroseum</name>
    <dbReference type="NCBI Taxonomy" id="106412"/>
    <lineage>
        <taxon>Bacteria</taxon>
        <taxon>Bacillati</taxon>
        <taxon>Actinomycetota</taxon>
        <taxon>Actinomycetes</taxon>
        <taxon>Streptosporangiales</taxon>
        <taxon>Streptosporangiaceae</taxon>
        <taxon>Streptosporangium</taxon>
    </lineage>
</organism>
<accession>A0A239NG67</accession>
<dbReference type="AlphaFoldDB" id="A0A239NG67"/>
<dbReference type="EMBL" id="FZOD01000056">
    <property type="protein sequence ID" value="SNT53532.1"/>
    <property type="molecule type" value="Genomic_DNA"/>
</dbReference>
<proteinExistence type="predicted"/>
<name>A0A239NG67_9ACTN</name>
<dbReference type="Proteomes" id="UP000198282">
    <property type="component" value="Unassembled WGS sequence"/>
</dbReference>
<gene>
    <name evidence="2" type="ORF">SAMN05216276_105653</name>
</gene>
<feature type="region of interest" description="Disordered" evidence="1">
    <location>
        <begin position="67"/>
        <end position="92"/>
    </location>
</feature>
<evidence type="ECO:0000256" key="1">
    <source>
        <dbReference type="SAM" id="MobiDB-lite"/>
    </source>
</evidence>
<evidence type="ECO:0000313" key="3">
    <source>
        <dbReference type="Proteomes" id="UP000198282"/>
    </source>
</evidence>
<sequence length="92" mass="10064">MLPMSPMRVLPLETWPAVVPSLLIEFRLAMGYAVRVPVATFHTIGNSPSWVLLSPQPTAKSPRIWYTPPRGSEAPVESVSNADLDDGSLVYS</sequence>
<protein>
    <submittedName>
        <fullName evidence="2">Uncharacterized protein</fullName>
    </submittedName>
</protein>
<dbReference type="RefSeq" id="WP_143653492.1">
    <property type="nucleotide sequence ID" value="NZ_FZOD01000056.1"/>
</dbReference>
<evidence type="ECO:0000313" key="2">
    <source>
        <dbReference type="EMBL" id="SNT53532.1"/>
    </source>
</evidence>
<keyword evidence="3" id="KW-1185">Reference proteome</keyword>
<reference evidence="2 3" key="1">
    <citation type="submission" date="2017-06" db="EMBL/GenBank/DDBJ databases">
        <authorList>
            <person name="Kim H.J."/>
            <person name="Triplett B.A."/>
        </authorList>
    </citation>
    <scope>NUCLEOTIDE SEQUENCE [LARGE SCALE GENOMIC DNA]</scope>
    <source>
        <strain evidence="2 3">CGMCC 4.2132</strain>
    </source>
</reference>